<feature type="compositionally biased region" description="Basic and acidic residues" evidence="1">
    <location>
        <begin position="553"/>
        <end position="564"/>
    </location>
</feature>
<feature type="region of interest" description="Disordered" evidence="1">
    <location>
        <begin position="186"/>
        <end position="446"/>
    </location>
</feature>
<organism evidence="2">
    <name type="scientific">Notodromas monacha</name>
    <dbReference type="NCBI Taxonomy" id="399045"/>
    <lineage>
        <taxon>Eukaryota</taxon>
        <taxon>Metazoa</taxon>
        <taxon>Ecdysozoa</taxon>
        <taxon>Arthropoda</taxon>
        <taxon>Crustacea</taxon>
        <taxon>Oligostraca</taxon>
        <taxon>Ostracoda</taxon>
        <taxon>Podocopa</taxon>
        <taxon>Podocopida</taxon>
        <taxon>Cypridocopina</taxon>
        <taxon>Cypridoidea</taxon>
        <taxon>Cyprididae</taxon>
        <taxon>Notodromas</taxon>
    </lineage>
</organism>
<feature type="compositionally biased region" description="Gly residues" evidence="1">
    <location>
        <begin position="384"/>
        <end position="394"/>
    </location>
</feature>
<evidence type="ECO:0000313" key="3">
    <source>
        <dbReference type="Proteomes" id="UP000678499"/>
    </source>
</evidence>
<feature type="compositionally biased region" description="Low complexity" evidence="1">
    <location>
        <begin position="409"/>
        <end position="421"/>
    </location>
</feature>
<feature type="compositionally biased region" description="Polar residues" evidence="1">
    <location>
        <begin position="624"/>
        <end position="636"/>
    </location>
</feature>
<keyword evidence="3" id="KW-1185">Reference proteome</keyword>
<dbReference type="EMBL" id="OA882220">
    <property type="protein sequence ID" value="CAD7273875.1"/>
    <property type="molecule type" value="Genomic_DNA"/>
</dbReference>
<feature type="compositionally biased region" description="Basic and acidic residues" evidence="1">
    <location>
        <begin position="502"/>
        <end position="511"/>
    </location>
</feature>
<feature type="region of interest" description="Disordered" evidence="1">
    <location>
        <begin position="611"/>
        <end position="637"/>
    </location>
</feature>
<gene>
    <name evidence="2" type="ORF">NMOB1V02_LOCUS1744</name>
</gene>
<feature type="region of interest" description="Disordered" evidence="1">
    <location>
        <begin position="478"/>
        <end position="511"/>
    </location>
</feature>
<feature type="region of interest" description="Disordered" evidence="1">
    <location>
        <begin position="543"/>
        <end position="567"/>
    </location>
</feature>
<proteinExistence type="predicted"/>
<dbReference type="OrthoDB" id="6372047at2759"/>
<dbReference type="EMBL" id="CAJPEX010000183">
    <property type="protein sequence ID" value="CAG0914027.1"/>
    <property type="molecule type" value="Genomic_DNA"/>
</dbReference>
<feature type="region of interest" description="Disordered" evidence="1">
    <location>
        <begin position="651"/>
        <end position="679"/>
    </location>
</feature>
<sequence>MAHDPGFLPKPVALCKQQLRSEDSLLSEFILALAWQIWVTRAGAIFEIKSFLKNGDHEVCIRPRAFSFGAQSVPPRKLWHGQDSILLAPHSTLAWRWQVYHSAKVAPSGPKSCFGAHRSASGHVRFPSGCRASHHPESNVTRHGTVSFYSSRFEDGGPTSIKRSGSLRDRSPDRFLESASLLREMRQRDTSGFDTIGRCRSPESYVNTSTPYSTVKSGYNKSHRTHSESGDHYQLIDSARHKYSPSDPSYTPKTPKRSASLDRRPSFERNYNNSMNRDGSTWRAREGSWPRYTDTVSSKNSNTSTWKTRTHQSYNYMEGDTPERRSRRDDRSVSPVQRSGSLRRDASPIRPGYGGEDQDPRYNTYASNNTYATIERESRTRTRGGSGGGGGGGSHETHSHHHHRRDDSGSGSESRSRSPSTSRHRHGRQRDASPIMPGYGTDADPSKIVRSYNYQYMGDGSGSRSPSPNSIRRYFSQKSIEEKHRPSRSTTPLINNHHHHHQYDQRSTTRKDRYDADDAFYKMLNDILHGGERQTGMSLIERKYPADESDIQENSKTKDERRPEDEADVPMWTAEVYAFNFTKTPSPEPPAVITRTITTEEHLRQTLRTLDRVPSASRKKSTAEKSVSTVESTSNHMIEPSRHKIKYVRKEPERPPTPLGERIYPKNITNSDVGSQRPPKQVDELMASFSGQQLHEYRNVGPGLSQIRSSTPKPEKKVEIDETRIVVKHTDNNISDEQKKIVPSKAGPAVYYPPGFESTLQKREEGKAVPLWMSGEAEMSRGSYKYKSRSKSKEKKGAVAVPVCLPVCCAAPLCCSVM</sequence>
<reference evidence="2" key="1">
    <citation type="submission" date="2020-11" db="EMBL/GenBank/DDBJ databases">
        <authorList>
            <person name="Tran Van P."/>
        </authorList>
    </citation>
    <scope>NUCLEOTIDE SEQUENCE</scope>
</reference>
<evidence type="ECO:0000313" key="2">
    <source>
        <dbReference type="EMBL" id="CAD7273875.1"/>
    </source>
</evidence>
<dbReference type="Proteomes" id="UP000678499">
    <property type="component" value="Unassembled WGS sequence"/>
</dbReference>
<feature type="compositionally biased region" description="Low complexity" evidence="1">
    <location>
        <begin position="293"/>
        <end position="307"/>
    </location>
</feature>
<feature type="compositionally biased region" description="Polar residues" evidence="1">
    <location>
        <begin position="204"/>
        <end position="220"/>
    </location>
</feature>
<dbReference type="PANTHER" id="PTHR41156:SF1">
    <property type="entry name" value="ZASP-LIKE MOTIF DOMAIN-CONTAINING PROTEIN"/>
    <property type="match status" value="1"/>
</dbReference>
<accession>A0A7R9BH53</accession>
<name>A0A7R9BH53_9CRUS</name>
<feature type="compositionally biased region" description="Basic and acidic residues" evidence="1">
    <location>
        <begin position="321"/>
        <end position="332"/>
    </location>
</feature>
<feature type="compositionally biased region" description="Polar residues" evidence="1">
    <location>
        <begin position="269"/>
        <end position="279"/>
    </location>
</feature>
<evidence type="ECO:0000256" key="1">
    <source>
        <dbReference type="SAM" id="MobiDB-lite"/>
    </source>
</evidence>
<protein>
    <submittedName>
        <fullName evidence="2">Uncharacterized protein</fullName>
    </submittedName>
</protein>
<dbReference type="PANTHER" id="PTHR41156">
    <property type="entry name" value="AGAP006184-PA"/>
    <property type="match status" value="1"/>
</dbReference>
<dbReference type="AlphaFoldDB" id="A0A7R9BH53"/>